<dbReference type="OrthoDB" id="9970295at2759"/>
<evidence type="ECO:0000313" key="2">
    <source>
        <dbReference type="EMBL" id="KIP10356.1"/>
    </source>
</evidence>
<reference evidence="2 3" key="1">
    <citation type="journal article" date="2014" name="PLoS Genet.">
        <title>Analysis of the Phlebiopsis gigantea genome, transcriptome and secretome provides insight into its pioneer colonization strategies of wood.</title>
        <authorList>
            <person name="Hori C."/>
            <person name="Ishida T."/>
            <person name="Igarashi K."/>
            <person name="Samejima M."/>
            <person name="Suzuki H."/>
            <person name="Master E."/>
            <person name="Ferreira P."/>
            <person name="Ruiz-Duenas F.J."/>
            <person name="Held B."/>
            <person name="Canessa P."/>
            <person name="Larrondo L.F."/>
            <person name="Schmoll M."/>
            <person name="Druzhinina I.S."/>
            <person name="Kubicek C.P."/>
            <person name="Gaskell J.A."/>
            <person name="Kersten P."/>
            <person name="St John F."/>
            <person name="Glasner J."/>
            <person name="Sabat G."/>
            <person name="Splinter BonDurant S."/>
            <person name="Syed K."/>
            <person name="Yadav J."/>
            <person name="Mgbeahuruike A.C."/>
            <person name="Kovalchuk A."/>
            <person name="Asiegbu F.O."/>
            <person name="Lackner G."/>
            <person name="Hoffmeister D."/>
            <person name="Rencoret J."/>
            <person name="Gutierrez A."/>
            <person name="Sun H."/>
            <person name="Lindquist E."/>
            <person name="Barry K."/>
            <person name="Riley R."/>
            <person name="Grigoriev I.V."/>
            <person name="Henrissat B."/>
            <person name="Kues U."/>
            <person name="Berka R.M."/>
            <person name="Martinez A.T."/>
            <person name="Covert S.F."/>
            <person name="Blanchette R.A."/>
            <person name="Cullen D."/>
        </authorList>
    </citation>
    <scope>NUCLEOTIDE SEQUENCE [LARGE SCALE GENOMIC DNA]</scope>
    <source>
        <strain evidence="2 3">11061_1 CR5-6</strain>
    </source>
</reference>
<name>A0A0C3S3Z6_PHLG1</name>
<dbReference type="EMBL" id="KN840455">
    <property type="protein sequence ID" value="KIP10356.1"/>
    <property type="molecule type" value="Genomic_DNA"/>
</dbReference>
<dbReference type="Proteomes" id="UP000053257">
    <property type="component" value="Unassembled WGS sequence"/>
</dbReference>
<gene>
    <name evidence="2" type="ORF">PHLGIDRAFT_125564</name>
</gene>
<accession>A0A0C3S3Z6</accession>
<dbReference type="SUPFAM" id="SSF75005">
    <property type="entry name" value="Arabinanase/levansucrase/invertase"/>
    <property type="match status" value="1"/>
</dbReference>
<dbReference type="GO" id="GO:0016787">
    <property type="term" value="F:hydrolase activity"/>
    <property type="evidence" value="ECO:0007669"/>
    <property type="project" value="UniProtKB-KW"/>
</dbReference>
<evidence type="ECO:0000256" key="1">
    <source>
        <dbReference type="SAM" id="MobiDB-lite"/>
    </source>
</evidence>
<dbReference type="AlphaFoldDB" id="A0A0C3S3Z6"/>
<dbReference type="STRING" id="745531.A0A0C3S3Z6"/>
<dbReference type="Gene3D" id="2.115.10.20">
    <property type="entry name" value="Glycosyl hydrolase domain, family 43"/>
    <property type="match status" value="1"/>
</dbReference>
<dbReference type="HOGENOM" id="CLU_2050473_0_0_1"/>
<feature type="region of interest" description="Disordered" evidence="1">
    <location>
        <begin position="1"/>
        <end position="37"/>
    </location>
</feature>
<dbReference type="InterPro" id="IPR023296">
    <property type="entry name" value="Glyco_hydro_beta-prop_sf"/>
</dbReference>
<protein>
    <submittedName>
        <fullName evidence="2">Glycoside hydrolase family 43 protein</fullName>
    </submittedName>
</protein>
<organism evidence="2 3">
    <name type="scientific">Phlebiopsis gigantea (strain 11061_1 CR5-6)</name>
    <name type="common">White-rot fungus</name>
    <name type="synonym">Peniophora gigantea</name>
    <dbReference type="NCBI Taxonomy" id="745531"/>
    <lineage>
        <taxon>Eukaryota</taxon>
        <taxon>Fungi</taxon>
        <taxon>Dikarya</taxon>
        <taxon>Basidiomycota</taxon>
        <taxon>Agaricomycotina</taxon>
        <taxon>Agaricomycetes</taxon>
        <taxon>Polyporales</taxon>
        <taxon>Phanerochaetaceae</taxon>
        <taxon>Phlebiopsis</taxon>
    </lineage>
</organism>
<keyword evidence="3" id="KW-1185">Reference proteome</keyword>
<evidence type="ECO:0000313" key="3">
    <source>
        <dbReference type="Proteomes" id="UP000053257"/>
    </source>
</evidence>
<keyword evidence="2" id="KW-0378">Hydrolase</keyword>
<proteinExistence type="predicted"/>
<sequence>MPPQSALRPPMPHDKRNRAGILPPPGRRQLRRLSTDDEERRVLWRREYKSSFKPLGADSRDKSVFQDTAQTAYLLYASDNNQNFKIAQLDADYYNVTAVTSELTGACCARPAHQVTDRPG</sequence>